<feature type="domain" description="C3H1-type" evidence="9">
    <location>
        <begin position="364"/>
        <end position="394"/>
    </location>
</feature>
<keyword evidence="2" id="KW-0677">Repeat</keyword>
<feature type="compositionally biased region" description="Basic residues" evidence="7">
    <location>
        <begin position="39"/>
        <end position="53"/>
    </location>
</feature>
<feature type="region of interest" description="Disordered" evidence="7">
    <location>
        <begin position="728"/>
        <end position="771"/>
    </location>
</feature>
<feature type="zinc finger region" description="C3H1-type" evidence="6">
    <location>
        <begin position="230"/>
        <end position="258"/>
    </location>
</feature>
<dbReference type="InterPro" id="IPR035979">
    <property type="entry name" value="RBD_domain_sf"/>
</dbReference>
<feature type="compositionally biased region" description="Basic residues" evidence="7">
    <location>
        <begin position="608"/>
        <end position="626"/>
    </location>
</feature>
<dbReference type="Pfam" id="PF00076">
    <property type="entry name" value="RRM_1"/>
    <property type="match status" value="1"/>
</dbReference>
<gene>
    <name evidence="10" type="ORF">P3X46_013437</name>
</gene>
<feature type="compositionally biased region" description="Basic and acidic residues" evidence="7">
    <location>
        <begin position="757"/>
        <end position="771"/>
    </location>
</feature>
<keyword evidence="5" id="KW-0694">RNA-binding</keyword>
<feature type="compositionally biased region" description="Basic and acidic residues" evidence="7">
    <location>
        <begin position="176"/>
        <end position="189"/>
    </location>
</feature>
<comment type="caution">
    <text evidence="10">The sequence shown here is derived from an EMBL/GenBank/DDBJ whole genome shotgun (WGS) entry which is preliminary data.</text>
</comment>
<dbReference type="InterPro" id="IPR000571">
    <property type="entry name" value="Znf_CCCH"/>
</dbReference>
<dbReference type="SMART" id="SM00361">
    <property type="entry name" value="RRM_1"/>
    <property type="match status" value="1"/>
</dbReference>
<accession>A0ABQ9M3Q1</accession>
<evidence type="ECO:0000259" key="9">
    <source>
        <dbReference type="PROSITE" id="PS50103"/>
    </source>
</evidence>
<reference evidence="10 11" key="1">
    <citation type="journal article" date="2023" name="Plant Biotechnol. J.">
        <title>Chromosome-level wild Hevea brasiliensis genome provides new tools for genomic-assisted breeding and valuable loci to elevate rubber yield.</title>
        <authorList>
            <person name="Cheng H."/>
            <person name="Song X."/>
            <person name="Hu Y."/>
            <person name="Wu T."/>
            <person name="Yang Q."/>
            <person name="An Z."/>
            <person name="Feng S."/>
            <person name="Deng Z."/>
            <person name="Wu W."/>
            <person name="Zeng X."/>
            <person name="Tu M."/>
            <person name="Wang X."/>
            <person name="Huang H."/>
        </authorList>
    </citation>
    <scope>NUCLEOTIDE SEQUENCE [LARGE SCALE GENOMIC DNA]</scope>
    <source>
        <strain evidence="10">MT/VB/25A 57/8</strain>
    </source>
</reference>
<dbReference type="SUPFAM" id="SSF54928">
    <property type="entry name" value="RNA-binding domain, RBD"/>
    <property type="match status" value="1"/>
</dbReference>
<feature type="region of interest" description="Disordered" evidence="7">
    <location>
        <begin position="582"/>
        <end position="705"/>
    </location>
</feature>
<feature type="compositionally biased region" description="Basic and acidic residues" evidence="7">
    <location>
        <begin position="674"/>
        <end position="699"/>
    </location>
</feature>
<feature type="compositionally biased region" description="Basic and acidic residues" evidence="7">
    <location>
        <begin position="54"/>
        <end position="140"/>
    </location>
</feature>
<dbReference type="InterPro" id="IPR003954">
    <property type="entry name" value="RRM_euk-type"/>
</dbReference>
<proteinExistence type="predicted"/>
<dbReference type="PANTHER" id="PTHR12620">
    <property type="entry name" value="U2 SNRNP AUXILIARY FACTOR, SMALL SUBUNIT"/>
    <property type="match status" value="1"/>
</dbReference>
<protein>
    <recommendedName>
        <fullName evidence="12">Zinc finger CCCH domain-containing protein 5</fullName>
    </recommendedName>
</protein>
<dbReference type="PRINTS" id="PR01848">
    <property type="entry name" value="U2AUXFACTOR"/>
</dbReference>
<dbReference type="EMBL" id="JARPOI010000008">
    <property type="protein sequence ID" value="KAJ9174836.1"/>
    <property type="molecule type" value="Genomic_DNA"/>
</dbReference>
<dbReference type="PROSITE" id="PS50102">
    <property type="entry name" value="RRM"/>
    <property type="match status" value="1"/>
</dbReference>
<organism evidence="10 11">
    <name type="scientific">Hevea brasiliensis</name>
    <name type="common">Para rubber tree</name>
    <name type="synonym">Siphonia brasiliensis</name>
    <dbReference type="NCBI Taxonomy" id="3981"/>
    <lineage>
        <taxon>Eukaryota</taxon>
        <taxon>Viridiplantae</taxon>
        <taxon>Streptophyta</taxon>
        <taxon>Embryophyta</taxon>
        <taxon>Tracheophyta</taxon>
        <taxon>Spermatophyta</taxon>
        <taxon>Magnoliopsida</taxon>
        <taxon>eudicotyledons</taxon>
        <taxon>Gunneridae</taxon>
        <taxon>Pentapetalae</taxon>
        <taxon>rosids</taxon>
        <taxon>fabids</taxon>
        <taxon>Malpighiales</taxon>
        <taxon>Euphorbiaceae</taxon>
        <taxon>Crotonoideae</taxon>
        <taxon>Micrandreae</taxon>
        <taxon>Hevea</taxon>
    </lineage>
</organism>
<evidence type="ECO:0000256" key="4">
    <source>
        <dbReference type="ARBA" id="ARBA00022833"/>
    </source>
</evidence>
<evidence type="ECO:0008006" key="12">
    <source>
        <dbReference type="Google" id="ProtNLM"/>
    </source>
</evidence>
<evidence type="ECO:0000256" key="2">
    <source>
        <dbReference type="ARBA" id="ARBA00022737"/>
    </source>
</evidence>
<evidence type="ECO:0000313" key="10">
    <source>
        <dbReference type="EMBL" id="KAJ9174836.1"/>
    </source>
</evidence>
<feature type="compositionally biased region" description="Basic and acidic residues" evidence="7">
    <location>
        <begin position="644"/>
        <end position="658"/>
    </location>
</feature>
<feature type="compositionally biased region" description="Basic and acidic residues" evidence="7">
    <location>
        <begin position="582"/>
        <end position="607"/>
    </location>
</feature>
<feature type="zinc finger region" description="C3H1-type" evidence="6">
    <location>
        <begin position="364"/>
        <end position="394"/>
    </location>
</feature>
<keyword evidence="3 6" id="KW-0863">Zinc-finger</keyword>
<feature type="compositionally biased region" description="Polar residues" evidence="7">
    <location>
        <begin position="537"/>
        <end position="548"/>
    </location>
</feature>
<evidence type="ECO:0000256" key="3">
    <source>
        <dbReference type="ARBA" id="ARBA00022771"/>
    </source>
</evidence>
<dbReference type="PROSITE" id="PS50103">
    <property type="entry name" value="ZF_C3H1"/>
    <property type="match status" value="2"/>
</dbReference>
<feature type="compositionally biased region" description="Basic residues" evidence="7">
    <location>
        <begin position="518"/>
        <end position="527"/>
    </location>
</feature>
<keyword evidence="4 6" id="KW-0862">Zinc</keyword>
<feature type="region of interest" description="Disordered" evidence="7">
    <location>
        <begin position="170"/>
        <end position="199"/>
    </location>
</feature>
<dbReference type="Pfam" id="PF00642">
    <property type="entry name" value="zf-CCCH"/>
    <property type="match status" value="1"/>
</dbReference>
<feature type="domain" description="RRM" evidence="8">
    <location>
        <begin position="262"/>
        <end position="362"/>
    </location>
</feature>
<feature type="domain" description="C3H1-type" evidence="9">
    <location>
        <begin position="230"/>
        <end position="258"/>
    </location>
</feature>
<keyword evidence="11" id="KW-1185">Reference proteome</keyword>
<evidence type="ECO:0000256" key="6">
    <source>
        <dbReference type="PROSITE-ProRule" id="PRU00723"/>
    </source>
</evidence>
<dbReference type="InterPro" id="IPR009145">
    <property type="entry name" value="U2AF_small"/>
</dbReference>
<dbReference type="SMART" id="SM00356">
    <property type="entry name" value="ZnF_C3H1"/>
    <property type="match status" value="2"/>
</dbReference>
<feature type="region of interest" description="Disordered" evidence="7">
    <location>
        <begin position="518"/>
        <end position="562"/>
    </location>
</feature>
<evidence type="ECO:0000313" key="11">
    <source>
        <dbReference type="Proteomes" id="UP001174677"/>
    </source>
</evidence>
<feature type="compositionally biased region" description="Basic and acidic residues" evidence="7">
    <location>
        <begin position="27"/>
        <end position="38"/>
    </location>
</feature>
<evidence type="ECO:0000256" key="5">
    <source>
        <dbReference type="PROSITE-ProRule" id="PRU00176"/>
    </source>
</evidence>
<sequence length="817" mass="96354">MMAEPIGKEEEEEEEGRGGGGGGGGEGGKEEKSKVMSRKEKRKAIKKMKRKQVRREMAEKEREEEERKLNDPEEQRREKEMEEEERRRMERERKEFKERERKWLEEMERKRKEEEEEEERRMALEEEEESNRLLVEKDNEGNEDDNWEYVEEGPAEIIWQGNEIIVRKKRVRVSKKSADQQNRSEDSDRPTSNPLPPQSEAFAEYQNASKTSVEQMLDNVAQQIPNFGTEQDKAHCPFHLKTGACRFGQRCSRVHFYPDKACTLLMKNMYNGPGLPWEQDEGLEYTDEEVEHCYKEFYEDVHTEFLKYGEIVNFKVCKNSSFHLRGNVYVQYKSLDSAVLAYHSINGRYFAGKQVQCEFVNVTRWKVAICGEHMKSRLKTCSHGMACNFIHCFRNPGGDYEWADWDKPPPRYWVKEMAALFGYSDESACGKEMDKEKFEHMRMPSKTIPTDTDRLLARRSRPRHIYHRFPCSVKSSDDEDRVQEGTCWYRWADDDHRSHDSNSDGGWSDRDISLDRKRNKYHRHVSQRSKDPVKLSECSTDQSGGESRQTIHEADSNDWSDGSIKGLTHYAHTKSSELWEKETLQDDSRDRKNVSHAVDGYKLDRNRGREKRHSHRGRSSRHHSKVRSTDDHGDLTICIGSMEELSRRDKDKDKGRHDNPKRKSSGNNSYFSKSPDDQWGDRYRTKDADSSDERFDKERHHSYKRRQLRQIQQEISDDEGITAKRLKEKSYSEETEIGKSHLKRNPMDCPLSRSRHSSRESNETISHEESLKAAKNHGFSYMDPCNRRYVFDNDSRYKSIEEISELDRWKPESPDRD</sequence>
<feature type="compositionally biased region" description="Basic and acidic residues" evidence="7">
    <location>
        <begin position="728"/>
        <end position="739"/>
    </location>
</feature>
<dbReference type="Proteomes" id="UP001174677">
    <property type="component" value="Chromosome 8"/>
</dbReference>
<evidence type="ECO:0000256" key="1">
    <source>
        <dbReference type="ARBA" id="ARBA00022723"/>
    </source>
</evidence>
<keyword evidence="1 6" id="KW-0479">Metal-binding</keyword>
<feature type="region of interest" description="Disordered" evidence="7">
    <location>
        <begin position="1"/>
        <end position="146"/>
    </location>
</feature>
<dbReference type="Gene3D" id="3.30.70.330">
    <property type="match status" value="1"/>
</dbReference>
<name>A0ABQ9M3Q1_HEVBR</name>
<dbReference type="InterPro" id="IPR000504">
    <property type="entry name" value="RRM_dom"/>
</dbReference>
<dbReference type="CDD" id="cd12540">
    <property type="entry name" value="RRM_U2AFBPL"/>
    <property type="match status" value="1"/>
</dbReference>
<evidence type="ECO:0000256" key="7">
    <source>
        <dbReference type="SAM" id="MobiDB-lite"/>
    </source>
</evidence>
<evidence type="ECO:0000259" key="8">
    <source>
        <dbReference type="PROSITE" id="PS50102"/>
    </source>
</evidence>
<dbReference type="InterPro" id="IPR012677">
    <property type="entry name" value="Nucleotide-bd_a/b_plait_sf"/>
</dbReference>